<comment type="caution">
    <text evidence="2">The sequence shown here is derived from an EMBL/GenBank/DDBJ whole genome shotgun (WGS) entry which is preliminary data.</text>
</comment>
<gene>
    <name evidence="2" type="ORF">UU34_C0002G0008</name>
</gene>
<protein>
    <submittedName>
        <fullName evidence="2">6-phosphogluconolactonase</fullName>
    </submittedName>
</protein>
<dbReference type="AlphaFoldDB" id="A0A0G0UK33"/>
<evidence type="ECO:0000313" key="3">
    <source>
        <dbReference type="Proteomes" id="UP000034854"/>
    </source>
</evidence>
<dbReference type="InterPro" id="IPR037171">
    <property type="entry name" value="NagB/RpiA_transferase-like"/>
</dbReference>
<dbReference type="SUPFAM" id="SSF100950">
    <property type="entry name" value="NagB/RpiA/CoA transferase-like"/>
    <property type="match status" value="1"/>
</dbReference>
<dbReference type="GO" id="GO:0005975">
    <property type="term" value="P:carbohydrate metabolic process"/>
    <property type="evidence" value="ECO:0007669"/>
    <property type="project" value="InterPro"/>
</dbReference>
<dbReference type="EMBL" id="LCAG01000002">
    <property type="protein sequence ID" value="KKR87891.1"/>
    <property type="molecule type" value="Genomic_DNA"/>
</dbReference>
<feature type="domain" description="Glucosamine/galactosamine-6-phosphate isomerase" evidence="1">
    <location>
        <begin position="30"/>
        <end position="209"/>
    </location>
</feature>
<reference evidence="2 3" key="1">
    <citation type="journal article" date="2015" name="Nature">
        <title>rRNA introns, odd ribosomes, and small enigmatic genomes across a large radiation of phyla.</title>
        <authorList>
            <person name="Brown C.T."/>
            <person name="Hug L.A."/>
            <person name="Thomas B.C."/>
            <person name="Sharon I."/>
            <person name="Castelle C.J."/>
            <person name="Singh A."/>
            <person name="Wilkins M.J."/>
            <person name="Williams K.H."/>
            <person name="Banfield J.F."/>
        </authorList>
    </citation>
    <scope>NUCLEOTIDE SEQUENCE [LARGE SCALE GENOMIC DNA]</scope>
</reference>
<dbReference type="Pfam" id="PF01182">
    <property type="entry name" value="Glucosamine_iso"/>
    <property type="match status" value="1"/>
</dbReference>
<name>A0A0G0UK33_9BACT</name>
<dbReference type="InterPro" id="IPR006148">
    <property type="entry name" value="Glc/Gal-6P_isomerase"/>
</dbReference>
<evidence type="ECO:0000259" key="1">
    <source>
        <dbReference type="Pfam" id="PF01182"/>
    </source>
</evidence>
<dbReference type="Proteomes" id="UP000034854">
    <property type="component" value="Unassembled WGS sequence"/>
</dbReference>
<proteinExistence type="predicted"/>
<evidence type="ECO:0000313" key="2">
    <source>
        <dbReference type="EMBL" id="KKR87891.1"/>
    </source>
</evidence>
<dbReference type="Gene3D" id="3.40.50.1360">
    <property type="match status" value="1"/>
</dbReference>
<sequence length="223" mass="24883">MIQLAKVVSRDEGQIKAHELLLGLVGQDTLLVLSGGGSNDYKKMIVDHADIKPAEVCMADERYGLPFHKNSNELLVKNFGMIDYLASKKVKFHKILDGSSIEQTERNYDQTVRTLLAKYKEKVGIMGVGANVHTAGIFPHSKALRTPAYVVSEVVDDEYPQRVTMTLKALGEFTSFVIMMFGAEKKEALSTMLNISENDIQKYPAVFFRKCRAIAHLVTDITL</sequence>
<accession>A0A0G0UK33</accession>
<organism evidence="2 3">
    <name type="scientific">Candidatus Curtissbacteria bacterium GW2011_GWA1_41_11</name>
    <dbReference type="NCBI Taxonomy" id="1618409"/>
    <lineage>
        <taxon>Bacteria</taxon>
        <taxon>Candidatus Curtissiibacteriota</taxon>
    </lineage>
</organism>